<dbReference type="HOGENOM" id="CLU_2943968_0_0_1"/>
<organism evidence="1">
    <name type="scientific">Magallana gigas</name>
    <name type="common">Pacific oyster</name>
    <name type="synonym">Crassostrea gigas</name>
    <dbReference type="NCBI Taxonomy" id="29159"/>
    <lineage>
        <taxon>Eukaryota</taxon>
        <taxon>Metazoa</taxon>
        <taxon>Spiralia</taxon>
        <taxon>Lophotrochozoa</taxon>
        <taxon>Mollusca</taxon>
        <taxon>Bivalvia</taxon>
        <taxon>Autobranchia</taxon>
        <taxon>Pteriomorphia</taxon>
        <taxon>Ostreida</taxon>
        <taxon>Ostreoidea</taxon>
        <taxon>Ostreidae</taxon>
        <taxon>Magallana</taxon>
    </lineage>
</organism>
<protein>
    <submittedName>
        <fullName evidence="1">Uncharacterized protein</fullName>
    </submittedName>
</protein>
<evidence type="ECO:0000313" key="1">
    <source>
        <dbReference type="EMBL" id="EKC42916.1"/>
    </source>
</evidence>
<gene>
    <name evidence="1" type="ORF">CGI_10028891</name>
</gene>
<reference evidence="1" key="1">
    <citation type="journal article" date="2012" name="Nature">
        <title>The oyster genome reveals stress adaptation and complexity of shell formation.</title>
        <authorList>
            <person name="Zhang G."/>
            <person name="Fang X."/>
            <person name="Guo X."/>
            <person name="Li L."/>
            <person name="Luo R."/>
            <person name="Xu F."/>
            <person name="Yang P."/>
            <person name="Zhang L."/>
            <person name="Wang X."/>
            <person name="Qi H."/>
            <person name="Xiong Z."/>
            <person name="Que H."/>
            <person name="Xie Y."/>
            <person name="Holland P.W."/>
            <person name="Paps J."/>
            <person name="Zhu Y."/>
            <person name="Wu F."/>
            <person name="Chen Y."/>
            <person name="Wang J."/>
            <person name="Peng C."/>
            <person name="Meng J."/>
            <person name="Yang L."/>
            <person name="Liu J."/>
            <person name="Wen B."/>
            <person name="Zhang N."/>
            <person name="Huang Z."/>
            <person name="Zhu Q."/>
            <person name="Feng Y."/>
            <person name="Mount A."/>
            <person name="Hedgecock D."/>
            <person name="Xu Z."/>
            <person name="Liu Y."/>
            <person name="Domazet-Loso T."/>
            <person name="Du Y."/>
            <person name="Sun X."/>
            <person name="Zhang S."/>
            <person name="Liu B."/>
            <person name="Cheng P."/>
            <person name="Jiang X."/>
            <person name="Li J."/>
            <person name="Fan D."/>
            <person name="Wang W."/>
            <person name="Fu W."/>
            <person name="Wang T."/>
            <person name="Wang B."/>
            <person name="Zhang J."/>
            <person name="Peng Z."/>
            <person name="Li Y."/>
            <person name="Li N."/>
            <person name="Wang J."/>
            <person name="Chen M."/>
            <person name="He Y."/>
            <person name="Tan F."/>
            <person name="Song X."/>
            <person name="Zheng Q."/>
            <person name="Huang R."/>
            <person name="Yang H."/>
            <person name="Du X."/>
            <person name="Chen L."/>
            <person name="Yang M."/>
            <person name="Gaffney P.M."/>
            <person name="Wang S."/>
            <person name="Luo L."/>
            <person name="She Z."/>
            <person name="Ming Y."/>
            <person name="Huang W."/>
            <person name="Zhang S."/>
            <person name="Huang B."/>
            <person name="Zhang Y."/>
            <person name="Qu T."/>
            <person name="Ni P."/>
            <person name="Miao G."/>
            <person name="Wang J."/>
            <person name="Wang Q."/>
            <person name="Steinberg C.E."/>
            <person name="Wang H."/>
            <person name="Li N."/>
            <person name="Qian L."/>
            <person name="Zhang G."/>
            <person name="Li Y."/>
            <person name="Yang H."/>
            <person name="Liu X."/>
            <person name="Wang J."/>
            <person name="Yin Y."/>
            <person name="Wang J."/>
        </authorList>
    </citation>
    <scope>NUCLEOTIDE SEQUENCE [LARGE SCALE GENOMIC DNA]</scope>
    <source>
        <strain evidence="1">05x7-T-G4-1.051#20</strain>
    </source>
</reference>
<accession>K1S678</accession>
<proteinExistence type="predicted"/>
<dbReference type="InParanoid" id="K1S678"/>
<name>K1S678_MAGGI</name>
<dbReference type="AlphaFoldDB" id="K1S678"/>
<sequence length="60" mass="6704">MFDLFRVLTGSKLVTADSCPREHVMREPDLYQSVIPLPHSTVWHAVGLSGVNKQGTNYFG</sequence>
<dbReference type="EMBL" id="JH817099">
    <property type="protein sequence ID" value="EKC42916.1"/>
    <property type="molecule type" value="Genomic_DNA"/>
</dbReference>